<accession>A0ABN9QDR4</accession>
<feature type="transmembrane region" description="Helical" evidence="5">
    <location>
        <begin position="151"/>
        <end position="176"/>
    </location>
</feature>
<proteinExistence type="predicted"/>
<evidence type="ECO:0000256" key="5">
    <source>
        <dbReference type="SAM" id="Phobius"/>
    </source>
</evidence>
<dbReference type="EMBL" id="CAUYUJ010003136">
    <property type="protein sequence ID" value="CAK0804049.1"/>
    <property type="molecule type" value="Genomic_DNA"/>
</dbReference>
<evidence type="ECO:0000256" key="3">
    <source>
        <dbReference type="ARBA" id="ARBA00022989"/>
    </source>
</evidence>
<evidence type="ECO:0000313" key="6">
    <source>
        <dbReference type="EMBL" id="CAK0804049.1"/>
    </source>
</evidence>
<comment type="caution">
    <text evidence="6">The sequence shown here is derived from an EMBL/GenBank/DDBJ whole genome shotgun (WGS) entry which is preliminary data.</text>
</comment>
<evidence type="ECO:0000256" key="2">
    <source>
        <dbReference type="ARBA" id="ARBA00022692"/>
    </source>
</evidence>
<keyword evidence="2 5" id="KW-0812">Transmembrane</keyword>
<evidence type="ECO:0000313" key="7">
    <source>
        <dbReference type="Proteomes" id="UP001189429"/>
    </source>
</evidence>
<keyword evidence="3 5" id="KW-1133">Transmembrane helix</keyword>
<evidence type="ECO:0000256" key="1">
    <source>
        <dbReference type="ARBA" id="ARBA00004141"/>
    </source>
</evidence>
<keyword evidence="4 5" id="KW-0472">Membrane</keyword>
<feature type="transmembrane region" description="Helical" evidence="5">
    <location>
        <begin position="127"/>
        <end position="145"/>
    </location>
</feature>
<gene>
    <name evidence="6" type="ORF">PCOR1329_LOCUS10980</name>
</gene>
<protein>
    <submittedName>
        <fullName evidence="6">Uncharacterized protein</fullName>
    </submittedName>
</protein>
<feature type="transmembrane region" description="Helical" evidence="5">
    <location>
        <begin position="188"/>
        <end position="208"/>
    </location>
</feature>
<feature type="transmembrane region" description="Helical" evidence="5">
    <location>
        <begin position="87"/>
        <end position="107"/>
    </location>
</feature>
<dbReference type="Pfam" id="PF09799">
    <property type="entry name" value="Transmemb_17"/>
    <property type="match status" value="1"/>
</dbReference>
<name>A0ABN9QDR4_9DINO</name>
<dbReference type="PANTHER" id="PTHR13531">
    <property type="entry name" value="GEO07735P1-RELATED-RELATED"/>
    <property type="match status" value="1"/>
</dbReference>
<organism evidence="6 7">
    <name type="scientific">Prorocentrum cordatum</name>
    <dbReference type="NCBI Taxonomy" id="2364126"/>
    <lineage>
        <taxon>Eukaryota</taxon>
        <taxon>Sar</taxon>
        <taxon>Alveolata</taxon>
        <taxon>Dinophyceae</taxon>
        <taxon>Prorocentrales</taxon>
        <taxon>Prorocentraceae</taxon>
        <taxon>Prorocentrum</taxon>
    </lineage>
</organism>
<reference evidence="6" key="1">
    <citation type="submission" date="2023-10" db="EMBL/GenBank/DDBJ databases">
        <authorList>
            <person name="Chen Y."/>
            <person name="Shah S."/>
            <person name="Dougan E. K."/>
            <person name="Thang M."/>
            <person name="Chan C."/>
        </authorList>
    </citation>
    <scope>NUCLEOTIDE SEQUENCE [LARGE SCALE GENOMIC DNA]</scope>
</reference>
<dbReference type="Proteomes" id="UP001189429">
    <property type="component" value="Unassembled WGS sequence"/>
</dbReference>
<dbReference type="InterPro" id="IPR019184">
    <property type="entry name" value="Uncharacterised_TM-17"/>
</dbReference>
<keyword evidence="7" id="KW-1185">Reference proteome</keyword>
<comment type="subcellular location">
    <subcellularLocation>
        <location evidence="1">Membrane</location>
        <topology evidence="1">Multi-pass membrane protein</topology>
    </subcellularLocation>
</comment>
<evidence type="ECO:0000256" key="4">
    <source>
        <dbReference type="ARBA" id="ARBA00023136"/>
    </source>
</evidence>
<sequence length="218" mass="23874">MINSSTHVTLLPIVSSCADRAAGARGVLRRPMSCRSRGRSPVALEVLHTLQAVADSGLLPSLSFGRQYLGFYCIALASTLWYKGLTFVYPTGAIVEEMVFLVSFYALQRMRLFFGLQGLKTQRKPMIVAFVWMAVPAACAIGYHINFQVYVLRLEVIACAISLFLLAVETTFGCMLGVFSADSLLEQCVLGLGFAMSLSAIIVMVALHTPRESDHRLV</sequence>
<dbReference type="PANTHER" id="PTHR13531:SF0">
    <property type="entry name" value="GEO07735P1-RELATED"/>
    <property type="match status" value="1"/>
</dbReference>